<dbReference type="KEGG" id="apac:S7S_13510"/>
<sequence>MTSQDHPEVLMPPPLLHLGGLFIGYTLDRVFHWQLAPSDERVALALLPALPAVALILWTALLFRRHRTTLLPQRAASTLVTQGPFRVSRNPIYLSFALLHLACAIANGSPGMLLTLPLVVYVMDRHVIAAEEAFHQRQFGEAWQAYRARVRRWL</sequence>
<evidence type="ECO:0000256" key="2">
    <source>
        <dbReference type="ARBA" id="ARBA00022692"/>
    </source>
</evidence>
<gene>
    <name evidence="6" type="ORF">S7S_13510</name>
</gene>
<keyword evidence="2 5" id="KW-0812">Transmembrane</keyword>
<name>A0A0B4XLG2_9GAMM</name>
<evidence type="ECO:0000256" key="1">
    <source>
        <dbReference type="ARBA" id="ARBA00004127"/>
    </source>
</evidence>
<dbReference type="AlphaFoldDB" id="A0A0B4XLG2"/>
<dbReference type="Gene3D" id="1.20.120.1630">
    <property type="match status" value="1"/>
</dbReference>
<dbReference type="Proteomes" id="UP000006764">
    <property type="component" value="Chromosome"/>
</dbReference>
<organism evidence="6 7">
    <name type="scientific">Isoalcanivorax pacificus W11-5</name>
    <dbReference type="NCBI Taxonomy" id="391936"/>
    <lineage>
        <taxon>Bacteria</taxon>
        <taxon>Pseudomonadati</taxon>
        <taxon>Pseudomonadota</taxon>
        <taxon>Gammaproteobacteria</taxon>
        <taxon>Oceanospirillales</taxon>
        <taxon>Alcanivoracaceae</taxon>
        <taxon>Isoalcanivorax</taxon>
    </lineage>
</organism>
<dbReference type="EMBL" id="CP004387">
    <property type="protein sequence ID" value="AJD49114.1"/>
    <property type="molecule type" value="Genomic_DNA"/>
</dbReference>
<keyword evidence="7" id="KW-1185">Reference proteome</keyword>
<keyword evidence="4 5" id="KW-0472">Membrane</keyword>
<dbReference type="GO" id="GO:0012505">
    <property type="term" value="C:endomembrane system"/>
    <property type="evidence" value="ECO:0007669"/>
    <property type="project" value="UniProtKB-SubCell"/>
</dbReference>
<protein>
    <recommendedName>
        <fullName evidence="8">Isoprenylcysteine carboxyl methyltransferase</fullName>
    </recommendedName>
</protein>
<evidence type="ECO:0000256" key="3">
    <source>
        <dbReference type="ARBA" id="ARBA00022989"/>
    </source>
</evidence>
<evidence type="ECO:0000256" key="4">
    <source>
        <dbReference type="ARBA" id="ARBA00023136"/>
    </source>
</evidence>
<feature type="transmembrane region" description="Helical" evidence="5">
    <location>
        <begin position="92"/>
        <end position="113"/>
    </location>
</feature>
<dbReference type="Pfam" id="PF04191">
    <property type="entry name" value="PEMT"/>
    <property type="match status" value="1"/>
</dbReference>
<dbReference type="InterPro" id="IPR007318">
    <property type="entry name" value="Phopholipid_MeTrfase"/>
</dbReference>
<reference evidence="6 7" key="1">
    <citation type="journal article" date="2012" name="J. Bacteriol.">
        <title>Genome sequence of an alkane-degrading bacterium, Alcanivorax pacificus type strain W11-5, isolated from deep sea sediment.</title>
        <authorList>
            <person name="Lai Q."/>
            <person name="Shao Z."/>
        </authorList>
    </citation>
    <scope>NUCLEOTIDE SEQUENCE [LARGE SCALE GENOMIC DNA]</scope>
    <source>
        <strain evidence="6 7">W11-5</strain>
    </source>
</reference>
<dbReference type="HOGENOM" id="CLU_065200_4_2_6"/>
<keyword evidence="3 5" id="KW-1133">Transmembrane helix</keyword>
<evidence type="ECO:0000256" key="5">
    <source>
        <dbReference type="SAM" id="Phobius"/>
    </source>
</evidence>
<proteinExistence type="predicted"/>
<comment type="subcellular location">
    <subcellularLocation>
        <location evidence="1">Endomembrane system</location>
        <topology evidence="1">Multi-pass membrane protein</topology>
    </subcellularLocation>
</comment>
<accession>A0A0B4XLG2</accession>
<dbReference type="RefSeq" id="WP_008734208.1">
    <property type="nucleotide sequence ID" value="NZ_CP004387.1"/>
</dbReference>
<evidence type="ECO:0000313" key="7">
    <source>
        <dbReference type="Proteomes" id="UP000006764"/>
    </source>
</evidence>
<feature type="transmembrane region" description="Helical" evidence="5">
    <location>
        <begin position="42"/>
        <end position="63"/>
    </location>
</feature>
<evidence type="ECO:0008006" key="8">
    <source>
        <dbReference type="Google" id="ProtNLM"/>
    </source>
</evidence>
<evidence type="ECO:0000313" key="6">
    <source>
        <dbReference type="EMBL" id="AJD49114.1"/>
    </source>
</evidence>